<dbReference type="Gene3D" id="2.50.20.20">
    <property type="match status" value="1"/>
</dbReference>
<reference evidence="2 3" key="1">
    <citation type="submission" date="2020-08" db="EMBL/GenBank/DDBJ databases">
        <title>Sequencing the genomes of 1000 actinobacteria strains.</title>
        <authorList>
            <person name="Klenk H.-P."/>
        </authorList>
    </citation>
    <scope>NUCLEOTIDE SEQUENCE [LARGE SCALE GENOMIC DNA]</scope>
    <source>
        <strain evidence="2 3">DSM 43149</strain>
    </source>
</reference>
<evidence type="ECO:0000313" key="3">
    <source>
        <dbReference type="Proteomes" id="UP000578112"/>
    </source>
</evidence>
<dbReference type="Proteomes" id="UP000578112">
    <property type="component" value="Unassembled WGS sequence"/>
</dbReference>
<dbReference type="RefSeq" id="WP_184989648.1">
    <property type="nucleotide sequence ID" value="NZ_BOMK01000099.1"/>
</dbReference>
<feature type="chain" id="PRO_5039388987" description="Lipoprotein" evidence="1">
    <location>
        <begin position="21"/>
        <end position="268"/>
    </location>
</feature>
<name>A0A7W7HSP0_9ACTN</name>
<protein>
    <recommendedName>
        <fullName evidence="4">Lipoprotein</fullName>
    </recommendedName>
</protein>
<keyword evidence="3" id="KW-1185">Reference proteome</keyword>
<dbReference type="PROSITE" id="PS51257">
    <property type="entry name" value="PROKAR_LIPOPROTEIN"/>
    <property type="match status" value="1"/>
</dbReference>
<dbReference type="EMBL" id="JACHNH010000001">
    <property type="protein sequence ID" value="MBB4760089.1"/>
    <property type="molecule type" value="Genomic_DNA"/>
</dbReference>
<proteinExistence type="predicted"/>
<organism evidence="2 3">
    <name type="scientific">Actinoplanes digitatis</name>
    <dbReference type="NCBI Taxonomy" id="1868"/>
    <lineage>
        <taxon>Bacteria</taxon>
        <taxon>Bacillati</taxon>
        <taxon>Actinomycetota</taxon>
        <taxon>Actinomycetes</taxon>
        <taxon>Micromonosporales</taxon>
        <taxon>Micromonosporaceae</taxon>
        <taxon>Actinoplanes</taxon>
    </lineage>
</organism>
<evidence type="ECO:0008006" key="4">
    <source>
        <dbReference type="Google" id="ProtNLM"/>
    </source>
</evidence>
<sequence length="268" mass="26750">MRTPRLAGLGLATIAAAALAVSGCAAENGAAPGAGASAAAPSATGSAGPADPAAAAELASAAAALGTTSFRVTMTSGPGLKLNSLMDAPNGVGTAELTAAGPNTEIKVKTLLVGQDLYLQVDGITKPGTWTHVDVSRLPEGADVGLRPGQIDPADTAKLLTSTTDVQKVDSRSYKGTLDLSKAAGVAGVDQKMIDTWGSQAQDVPFTAGLDDQGRLSALTIQLPAVNGRPTPPLETLYTEYGVKADVKKPAAGEITEAPDSLYTSLGG</sequence>
<feature type="signal peptide" evidence="1">
    <location>
        <begin position="1"/>
        <end position="20"/>
    </location>
</feature>
<evidence type="ECO:0000256" key="1">
    <source>
        <dbReference type="SAM" id="SignalP"/>
    </source>
</evidence>
<keyword evidence="1" id="KW-0732">Signal</keyword>
<gene>
    <name evidence="2" type="ORF">BJ971_000645</name>
</gene>
<dbReference type="AlphaFoldDB" id="A0A7W7HSP0"/>
<comment type="caution">
    <text evidence="2">The sequence shown here is derived from an EMBL/GenBank/DDBJ whole genome shotgun (WGS) entry which is preliminary data.</text>
</comment>
<evidence type="ECO:0000313" key="2">
    <source>
        <dbReference type="EMBL" id="MBB4760089.1"/>
    </source>
</evidence>
<accession>A0A7W7HSP0</accession>